<comment type="catalytic activity">
    <reaction evidence="1">
        <text>S-ubiquitinyl-[E2 ubiquitin-conjugating enzyme]-L-cysteine + [acceptor protein]-L-lysine = [E2 ubiquitin-conjugating enzyme]-L-cysteine + N(6)-ubiquitinyl-[acceptor protein]-L-lysine.</text>
        <dbReference type="EC" id="2.3.2.27"/>
    </reaction>
</comment>
<keyword evidence="10 13" id="KW-1133">Transmembrane helix</keyword>
<evidence type="ECO:0000256" key="8">
    <source>
        <dbReference type="ARBA" id="ARBA00022786"/>
    </source>
</evidence>
<comment type="caution">
    <text evidence="14">The sequence shown here is derived from an EMBL/GenBank/DDBJ whole genome shotgun (WGS) entry which is preliminary data.</text>
</comment>
<evidence type="ECO:0000256" key="12">
    <source>
        <dbReference type="SAM" id="MobiDB-lite"/>
    </source>
</evidence>
<dbReference type="GO" id="GO:0016020">
    <property type="term" value="C:membrane"/>
    <property type="evidence" value="ECO:0007669"/>
    <property type="project" value="UniProtKB-SubCell"/>
</dbReference>
<dbReference type="GO" id="GO:0000325">
    <property type="term" value="C:plant-type vacuole"/>
    <property type="evidence" value="ECO:0007669"/>
    <property type="project" value="TreeGrafter"/>
</dbReference>
<feature type="transmembrane region" description="Helical" evidence="13">
    <location>
        <begin position="113"/>
        <end position="134"/>
    </location>
</feature>
<name>A0AA38TMS7_9ASTR</name>
<proteinExistence type="predicted"/>
<organism evidence="14 15">
    <name type="scientific">Centaurea solstitialis</name>
    <name type="common">yellow star-thistle</name>
    <dbReference type="NCBI Taxonomy" id="347529"/>
    <lineage>
        <taxon>Eukaryota</taxon>
        <taxon>Viridiplantae</taxon>
        <taxon>Streptophyta</taxon>
        <taxon>Embryophyta</taxon>
        <taxon>Tracheophyta</taxon>
        <taxon>Spermatophyta</taxon>
        <taxon>Magnoliopsida</taxon>
        <taxon>eudicotyledons</taxon>
        <taxon>Gunneridae</taxon>
        <taxon>Pentapetalae</taxon>
        <taxon>asterids</taxon>
        <taxon>campanulids</taxon>
        <taxon>Asterales</taxon>
        <taxon>Asteraceae</taxon>
        <taxon>Carduoideae</taxon>
        <taxon>Cardueae</taxon>
        <taxon>Centaureinae</taxon>
        <taxon>Centaurea</taxon>
    </lineage>
</organism>
<evidence type="ECO:0000313" key="14">
    <source>
        <dbReference type="EMBL" id="KAJ9563744.1"/>
    </source>
</evidence>
<dbReference type="EMBL" id="JARYMX010000002">
    <property type="protein sequence ID" value="KAJ9563744.1"/>
    <property type="molecule type" value="Genomic_DNA"/>
</dbReference>
<dbReference type="Proteomes" id="UP001172457">
    <property type="component" value="Chromosome 2"/>
</dbReference>
<evidence type="ECO:0000256" key="4">
    <source>
        <dbReference type="ARBA" id="ARBA00022679"/>
    </source>
</evidence>
<evidence type="ECO:0000256" key="6">
    <source>
        <dbReference type="ARBA" id="ARBA00022723"/>
    </source>
</evidence>
<dbReference type="PANTHER" id="PTHR45977">
    <property type="entry name" value="TARGET OF ERK KINASE MPK-1"/>
    <property type="match status" value="1"/>
</dbReference>
<evidence type="ECO:0000256" key="7">
    <source>
        <dbReference type="ARBA" id="ARBA00022771"/>
    </source>
</evidence>
<dbReference type="GO" id="GO:0061630">
    <property type="term" value="F:ubiquitin protein ligase activity"/>
    <property type="evidence" value="ECO:0007669"/>
    <property type="project" value="UniProtKB-EC"/>
</dbReference>
<evidence type="ECO:0000256" key="3">
    <source>
        <dbReference type="ARBA" id="ARBA00012483"/>
    </source>
</evidence>
<accession>A0AA38TMS7</accession>
<dbReference type="GO" id="GO:0016567">
    <property type="term" value="P:protein ubiquitination"/>
    <property type="evidence" value="ECO:0007669"/>
    <property type="project" value="TreeGrafter"/>
</dbReference>
<comment type="subcellular location">
    <subcellularLocation>
        <location evidence="2">Membrane</location>
        <topology evidence="2">Multi-pass membrane protein</topology>
    </subcellularLocation>
</comment>
<keyword evidence="7" id="KW-0863">Zinc-finger</keyword>
<keyword evidence="5 13" id="KW-0812">Transmembrane</keyword>
<evidence type="ECO:0000256" key="1">
    <source>
        <dbReference type="ARBA" id="ARBA00000900"/>
    </source>
</evidence>
<evidence type="ECO:0000256" key="10">
    <source>
        <dbReference type="ARBA" id="ARBA00022989"/>
    </source>
</evidence>
<keyword evidence="11 13" id="KW-0472">Membrane</keyword>
<dbReference type="GO" id="GO:0006511">
    <property type="term" value="P:ubiquitin-dependent protein catabolic process"/>
    <property type="evidence" value="ECO:0007669"/>
    <property type="project" value="TreeGrafter"/>
</dbReference>
<keyword evidence="15" id="KW-1185">Reference proteome</keyword>
<evidence type="ECO:0000256" key="11">
    <source>
        <dbReference type="ARBA" id="ARBA00023136"/>
    </source>
</evidence>
<sequence length="177" mass="19635">MTTPATEIAAAPLLTSRRQQQQQEEAAGEIPSAVLRPRTTTMLPLLLGLFAGRRGASMLVRQTAARQLEDWREDWGYSLPVVVMDTMWNFLFVAVAVVVLLCTAKEKPNVPLRLWICVYAAQCVVHVVVVWLEFFRRRRRSRRSAEAGGGGRTAVDGDGSDEDLENSATNGRVLIPN</sequence>
<feature type="transmembrane region" description="Helical" evidence="13">
    <location>
        <begin position="81"/>
        <end position="101"/>
    </location>
</feature>
<protein>
    <recommendedName>
        <fullName evidence="3">RING-type E3 ubiquitin transferase</fullName>
        <ecNumber evidence="3">2.3.2.27</ecNumber>
    </recommendedName>
</protein>
<reference evidence="14" key="1">
    <citation type="submission" date="2023-03" db="EMBL/GenBank/DDBJ databases">
        <title>Chromosome-scale reference genome and RAD-based genetic map of yellow starthistle (Centaurea solstitialis) reveal putative structural variation and QTLs associated with invader traits.</title>
        <authorList>
            <person name="Reatini B."/>
            <person name="Cang F.A."/>
            <person name="Jiang Q."/>
            <person name="Mckibben M.T.W."/>
            <person name="Barker M.S."/>
            <person name="Rieseberg L.H."/>
            <person name="Dlugosch K.M."/>
        </authorList>
    </citation>
    <scope>NUCLEOTIDE SEQUENCE</scope>
    <source>
        <strain evidence="14">CAN-66</strain>
        <tissue evidence="14">Leaf</tissue>
    </source>
</reference>
<evidence type="ECO:0000256" key="13">
    <source>
        <dbReference type="SAM" id="Phobius"/>
    </source>
</evidence>
<dbReference type="EC" id="2.3.2.27" evidence="3"/>
<keyword evidence="8" id="KW-0833">Ubl conjugation pathway</keyword>
<evidence type="ECO:0000313" key="15">
    <source>
        <dbReference type="Proteomes" id="UP001172457"/>
    </source>
</evidence>
<keyword evidence="6" id="KW-0479">Metal-binding</keyword>
<evidence type="ECO:0000256" key="5">
    <source>
        <dbReference type="ARBA" id="ARBA00022692"/>
    </source>
</evidence>
<evidence type="ECO:0000256" key="2">
    <source>
        <dbReference type="ARBA" id="ARBA00004141"/>
    </source>
</evidence>
<feature type="region of interest" description="Disordered" evidence="12">
    <location>
        <begin position="146"/>
        <end position="170"/>
    </location>
</feature>
<gene>
    <name evidence="14" type="ORF">OSB04_008904</name>
</gene>
<keyword evidence="4" id="KW-0808">Transferase</keyword>
<evidence type="ECO:0000256" key="9">
    <source>
        <dbReference type="ARBA" id="ARBA00022833"/>
    </source>
</evidence>
<dbReference type="PANTHER" id="PTHR45977:SF11">
    <property type="entry name" value="E3 UBIQUITIN PROTEIN LIGASE RIE1"/>
    <property type="match status" value="1"/>
</dbReference>
<dbReference type="GO" id="GO:0008270">
    <property type="term" value="F:zinc ion binding"/>
    <property type="evidence" value="ECO:0007669"/>
    <property type="project" value="UniProtKB-KW"/>
</dbReference>
<keyword evidence="9" id="KW-0862">Zinc</keyword>
<dbReference type="AlphaFoldDB" id="A0AA38TMS7"/>